<organism evidence="2 3">
    <name type="scientific">Pleurodeles waltl</name>
    <name type="common">Iberian ribbed newt</name>
    <dbReference type="NCBI Taxonomy" id="8319"/>
    <lineage>
        <taxon>Eukaryota</taxon>
        <taxon>Metazoa</taxon>
        <taxon>Chordata</taxon>
        <taxon>Craniata</taxon>
        <taxon>Vertebrata</taxon>
        <taxon>Euteleostomi</taxon>
        <taxon>Amphibia</taxon>
        <taxon>Batrachia</taxon>
        <taxon>Caudata</taxon>
        <taxon>Salamandroidea</taxon>
        <taxon>Salamandridae</taxon>
        <taxon>Pleurodelinae</taxon>
        <taxon>Pleurodeles</taxon>
    </lineage>
</organism>
<reference evidence="2" key="1">
    <citation type="journal article" date="2022" name="bioRxiv">
        <title>Sequencing and chromosome-scale assembly of the giantPleurodeles waltlgenome.</title>
        <authorList>
            <person name="Brown T."/>
            <person name="Elewa A."/>
            <person name="Iarovenko S."/>
            <person name="Subramanian E."/>
            <person name="Araus A.J."/>
            <person name="Petzold A."/>
            <person name="Susuki M."/>
            <person name="Suzuki K.-i.T."/>
            <person name="Hayashi T."/>
            <person name="Toyoda A."/>
            <person name="Oliveira C."/>
            <person name="Osipova E."/>
            <person name="Leigh N.D."/>
            <person name="Simon A."/>
            <person name="Yun M.H."/>
        </authorList>
    </citation>
    <scope>NUCLEOTIDE SEQUENCE</scope>
    <source>
        <strain evidence="2">20211129_DDA</strain>
        <tissue evidence="2">Liver</tissue>
    </source>
</reference>
<proteinExistence type="predicted"/>
<sequence>MAAARLGPQVGCAPPWISVGVAEQAAARRAGLKKDDLGKETSAGRSRHLSPSKAVPEGVEEDDLKKRGCFSYKKTMTVEESEAEIMKDIQRIHRDPFRRDLNKKNPLKRLVNIQTYQLKEKILVKALWLGPLKVEEF</sequence>
<dbReference type="AlphaFoldDB" id="A0AAV7TEZ7"/>
<dbReference type="EMBL" id="JANPWB010000006">
    <property type="protein sequence ID" value="KAJ1174914.1"/>
    <property type="molecule type" value="Genomic_DNA"/>
</dbReference>
<evidence type="ECO:0000313" key="3">
    <source>
        <dbReference type="Proteomes" id="UP001066276"/>
    </source>
</evidence>
<accession>A0AAV7TEZ7</accession>
<comment type="caution">
    <text evidence="2">The sequence shown here is derived from an EMBL/GenBank/DDBJ whole genome shotgun (WGS) entry which is preliminary data.</text>
</comment>
<keyword evidence="3" id="KW-1185">Reference proteome</keyword>
<dbReference type="Proteomes" id="UP001066276">
    <property type="component" value="Chromosome 3_2"/>
</dbReference>
<protein>
    <submittedName>
        <fullName evidence="2">Uncharacterized protein</fullName>
    </submittedName>
</protein>
<evidence type="ECO:0000256" key="1">
    <source>
        <dbReference type="SAM" id="MobiDB-lite"/>
    </source>
</evidence>
<feature type="region of interest" description="Disordered" evidence="1">
    <location>
        <begin position="30"/>
        <end position="61"/>
    </location>
</feature>
<name>A0AAV7TEZ7_PLEWA</name>
<gene>
    <name evidence="2" type="ORF">NDU88_000205</name>
</gene>
<evidence type="ECO:0000313" key="2">
    <source>
        <dbReference type="EMBL" id="KAJ1174914.1"/>
    </source>
</evidence>